<evidence type="ECO:0000259" key="2">
    <source>
        <dbReference type="Pfam" id="PF00561"/>
    </source>
</evidence>
<dbReference type="InterPro" id="IPR000073">
    <property type="entry name" value="AB_hydrolase_1"/>
</dbReference>
<dbReference type="SUPFAM" id="SSF53474">
    <property type="entry name" value="alpha/beta-Hydrolases"/>
    <property type="match status" value="1"/>
</dbReference>
<dbReference type="InterPro" id="IPR029058">
    <property type="entry name" value="AB_hydrolase_fold"/>
</dbReference>
<dbReference type="Proteomes" id="UP000529783">
    <property type="component" value="Unassembled WGS sequence"/>
</dbReference>
<dbReference type="RefSeq" id="WP_179844779.1">
    <property type="nucleotide sequence ID" value="NZ_JACCBA010000001.1"/>
</dbReference>
<evidence type="ECO:0000313" key="4">
    <source>
        <dbReference type="Proteomes" id="UP000529783"/>
    </source>
</evidence>
<dbReference type="InterPro" id="IPR050266">
    <property type="entry name" value="AB_hydrolase_sf"/>
</dbReference>
<dbReference type="Gene3D" id="3.40.50.1820">
    <property type="entry name" value="alpha/beta hydrolase"/>
    <property type="match status" value="1"/>
</dbReference>
<name>A0A7Y9EHE3_9ACTN</name>
<feature type="domain" description="AB hydrolase-1" evidence="2">
    <location>
        <begin position="56"/>
        <end position="179"/>
    </location>
</feature>
<sequence length="296" mass="32372">MPDRIGRFKSPDAERRFRATYAEGMRRLPSPVETHDVRTAFGEVRAYRFGSAPGLPLVLLHGANGTTVSWEPNIEPLARRRTVLSIDLLGEPGASTQTAPIRSADDQAAWLDQTLEGLGLARAHLAGVSMGGWTACNLAVRRPERVASATLLDPINTLARMPLGLILRTIPTLVPGLSRRATPRFLRYIDGQGADPLADPVGRVIDAAMRGYRKATPQPALFKDAQLRSLSMPILAIVAGRSVIHEPTTARDRAQRLIPHVRAELWPDATHAISGQCADRVNERVLQFTEEADSHQ</sequence>
<evidence type="ECO:0000256" key="1">
    <source>
        <dbReference type="ARBA" id="ARBA00022801"/>
    </source>
</evidence>
<dbReference type="GO" id="GO:0016787">
    <property type="term" value="F:hydrolase activity"/>
    <property type="evidence" value="ECO:0007669"/>
    <property type="project" value="UniProtKB-KW"/>
</dbReference>
<accession>A0A7Y9EHE3</accession>
<evidence type="ECO:0000313" key="3">
    <source>
        <dbReference type="EMBL" id="NYD47744.1"/>
    </source>
</evidence>
<dbReference type="PANTHER" id="PTHR43798">
    <property type="entry name" value="MONOACYLGLYCEROL LIPASE"/>
    <property type="match status" value="1"/>
</dbReference>
<proteinExistence type="predicted"/>
<keyword evidence="1" id="KW-0378">Hydrolase</keyword>
<dbReference type="Pfam" id="PF00561">
    <property type="entry name" value="Abhydrolase_1"/>
    <property type="match status" value="1"/>
</dbReference>
<dbReference type="GO" id="GO:0016020">
    <property type="term" value="C:membrane"/>
    <property type="evidence" value="ECO:0007669"/>
    <property type="project" value="TreeGrafter"/>
</dbReference>
<dbReference type="EMBL" id="JACCBA010000001">
    <property type="protein sequence ID" value="NYD47744.1"/>
    <property type="molecule type" value="Genomic_DNA"/>
</dbReference>
<dbReference type="PANTHER" id="PTHR43798:SF31">
    <property type="entry name" value="AB HYDROLASE SUPERFAMILY PROTEIN YCLE"/>
    <property type="match status" value="1"/>
</dbReference>
<dbReference type="AlphaFoldDB" id="A0A7Y9EHE3"/>
<gene>
    <name evidence="3" type="ORF">BJY14_003727</name>
</gene>
<organism evidence="3 4">
    <name type="scientific">Actinomadura luteofluorescens</name>
    <dbReference type="NCBI Taxonomy" id="46163"/>
    <lineage>
        <taxon>Bacteria</taxon>
        <taxon>Bacillati</taxon>
        <taxon>Actinomycetota</taxon>
        <taxon>Actinomycetes</taxon>
        <taxon>Streptosporangiales</taxon>
        <taxon>Thermomonosporaceae</taxon>
        <taxon>Actinomadura</taxon>
    </lineage>
</organism>
<keyword evidence="4" id="KW-1185">Reference proteome</keyword>
<protein>
    <submittedName>
        <fullName evidence="3">Pimeloyl-ACP methyl ester carboxylesterase</fullName>
    </submittedName>
</protein>
<reference evidence="3 4" key="1">
    <citation type="submission" date="2020-07" db="EMBL/GenBank/DDBJ databases">
        <title>Sequencing the genomes of 1000 actinobacteria strains.</title>
        <authorList>
            <person name="Klenk H.-P."/>
        </authorList>
    </citation>
    <scope>NUCLEOTIDE SEQUENCE [LARGE SCALE GENOMIC DNA]</scope>
    <source>
        <strain evidence="3 4">DSM 40398</strain>
    </source>
</reference>
<comment type="caution">
    <text evidence="3">The sequence shown here is derived from an EMBL/GenBank/DDBJ whole genome shotgun (WGS) entry which is preliminary data.</text>
</comment>